<sequence length="170" mass="20197">MIEVNWYNPKTSSFLGPNPYKPQPIRNYITYKLIGQNNHDRATLRLAQAEIRKQKLQNDTIQGVRFYFEAKAKYGSLVKAFDICLQEDVKGYLPYQSDIWVFNLPQPKEETYSSFGICNHSWDYMIDEKSEIQRKITFIINALQQYWPSFLLLLLLSISILFQKRRNTTW</sequence>
<keyword evidence="1" id="KW-0812">Transmembrane</keyword>
<proteinExistence type="predicted"/>
<keyword evidence="1" id="KW-1133">Transmembrane helix</keyword>
<keyword evidence="3" id="KW-1185">Reference proteome</keyword>
<protein>
    <submittedName>
        <fullName evidence="2">Uncharacterized protein</fullName>
    </submittedName>
</protein>
<name>A0A7G7G6N5_9BACT</name>
<dbReference type="EMBL" id="CP055156">
    <property type="protein sequence ID" value="QNF32819.1"/>
    <property type="molecule type" value="Genomic_DNA"/>
</dbReference>
<gene>
    <name evidence="2" type="ORF">HUW51_08770</name>
</gene>
<dbReference type="KEGG" id="aswu:HUW51_08770"/>
<dbReference type="AlphaFoldDB" id="A0A7G7G6N5"/>
<evidence type="ECO:0000313" key="2">
    <source>
        <dbReference type="EMBL" id="QNF32819.1"/>
    </source>
</evidence>
<dbReference type="Proteomes" id="UP000515237">
    <property type="component" value="Chromosome"/>
</dbReference>
<feature type="transmembrane region" description="Helical" evidence="1">
    <location>
        <begin position="146"/>
        <end position="162"/>
    </location>
</feature>
<reference evidence="2 3" key="1">
    <citation type="journal article" date="2018" name="Int. J. Syst. Evol. Microbiol.">
        <title>Adhaeribacter swui sp. nov., isolated from wet mud.</title>
        <authorList>
            <person name="Kim D.U."/>
            <person name="Kim K.W."/>
            <person name="Kang M.S."/>
            <person name="Kim J.Y."/>
            <person name="Jang J.H."/>
            <person name="Kim M.K."/>
        </authorList>
    </citation>
    <scope>NUCLEOTIDE SEQUENCE [LARGE SCALE GENOMIC DNA]</scope>
    <source>
        <strain evidence="2 3">KCTC 52873</strain>
    </source>
</reference>
<organism evidence="2 3">
    <name type="scientific">Adhaeribacter swui</name>
    <dbReference type="NCBI Taxonomy" id="2086471"/>
    <lineage>
        <taxon>Bacteria</taxon>
        <taxon>Pseudomonadati</taxon>
        <taxon>Bacteroidota</taxon>
        <taxon>Cytophagia</taxon>
        <taxon>Cytophagales</taxon>
        <taxon>Hymenobacteraceae</taxon>
        <taxon>Adhaeribacter</taxon>
    </lineage>
</organism>
<evidence type="ECO:0000256" key="1">
    <source>
        <dbReference type="SAM" id="Phobius"/>
    </source>
</evidence>
<evidence type="ECO:0000313" key="3">
    <source>
        <dbReference type="Proteomes" id="UP000515237"/>
    </source>
</evidence>
<accession>A0A7G7G6N5</accession>
<keyword evidence="1" id="KW-0472">Membrane</keyword>